<organism evidence="2 3">
    <name type="scientific">Aquila chrysaetos chrysaetos</name>
    <dbReference type="NCBI Taxonomy" id="223781"/>
    <lineage>
        <taxon>Eukaryota</taxon>
        <taxon>Metazoa</taxon>
        <taxon>Chordata</taxon>
        <taxon>Craniata</taxon>
        <taxon>Vertebrata</taxon>
        <taxon>Euteleostomi</taxon>
        <taxon>Archelosauria</taxon>
        <taxon>Archosauria</taxon>
        <taxon>Dinosauria</taxon>
        <taxon>Saurischia</taxon>
        <taxon>Theropoda</taxon>
        <taxon>Coelurosauria</taxon>
        <taxon>Aves</taxon>
        <taxon>Neognathae</taxon>
        <taxon>Neoaves</taxon>
        <taxon>Telluraves</taxon>
        <taxon>Accipitrimorphae</taxon>
        <taxon>Accipitriformes</taxon>
        <taxon>Accipitridae</taxon>
        <taxon>Accipitrinae</taxon>
        <taxon>Aquila</taxon>
    </lineage>
</organism>
<evidence type="ECO:0000259" key="1">
    <source>
        <dbReference type="PROSITE" id="PS50235"/>
    </source>
</evidence>
<dbReference type="PROSITE" id="PS50235">
    <property type="entry name" value="USP_3"/>
    <property type="match status" value="1"/>
</dbReference>
<dbReference type="InterPro" id="IPR050164">
    <property type="entry name" value="Peptidase_C19"/>
</dbReference>
<dbReference type="InParanoid" id="A0A663FI38"/>
<dbReference type="Proteomes" id="UP000472275">
    <property type="component" value="Unassembled WGS sequence"/>
</dbReference>
<dbReference type="GO" id="GO:0004843">
    <property type="term" value="F:cysteine-type deubiquitinase activity"/>
    <property type="evidence" value="ECO:0007669"/>
    <property type="project" value="InterPro"/>
</dbReference>
<proteinExistence type="predicted"/>
<reference evidence="2" key="2">
    <citation type="submission" date="2025-09" db="UniProtKB">
        <authorList>
            <consortium name="Ensembl"/>
        </authorList>
    </citation>
    <scope>IDENTIFICATION</scope>
</reference>
<evidence type="ECO:0000313" key="3">
    <source>
        <dbReference type="Proteomes" id="UP000472275"/>
    </source>
</evidence>
<feature type="domain" description="USP" evidence="1">
    <location>
        <begin position="67"/>
        <end position="341"/>
    </location>
</feature>
<reference evidence="2" key="1">
    <citation type="submission" date="2025-08" db="UniProtKB">
        <authorList>
            <consortium name="Ensembl"/>
        </authorList>
    </citation>
    <scope>IDENTIFICATION</scope>
</reference>
<dbReference type="AlphaFoldDB" id="A0A663FI38"/>
<dbReference type="Ensembl" id="ENSACCT00020025603.1">
    <property type="protein sequence ID" value="ENSACCP00020024511.1"/>
    <property type="gene ID" value="ENSACCG00020016770.1"/>
</dbReference>
<dbReference type="PANTHER" id="PTHR24006:SF727">
    <property type="entry name" value="UBIQUITIN CARBOXYL-TERMINAL HYDROLASE 42"/>
    <property type="match status" value="1"/>
</dbReference>
<keyword evidence="3" id="KW-1185">Reference proteome</keyword>
<dbReference type="GO" id="GO:0005634">
    <property type="term" value="C:nucleus"/>
    <property type="evidence" value="ECO:0007669"/>
    <property type="project" value="TreeGrafter"/>
</dbReference>
<evidence type="ECO:0000313" key="2">
    <source>
        <dbReference type="Ensembl" id="ENSACCP00020024511.1"/>
    </source>
</evidence>
<accession>A0A663FI38</accession>
<dbReference type="GeneTree" id="ENSGT00940000154596"/>
<sequence>MLKLVVLGAPVENSTFLHVPSRNNIVSSLFKCRFPAVVAEGMAPPQRILFPPENIYMDWQQRWRAGAGLHNSDNTCFLNSVLQCLTYTPPLANYLLSREHSRSCRQQGFCVMCRMENHVNTVLRSSGKVIYPSAVISVLTLIGEHFQLGVQEDAHEFLRYTIDAMQRACLSGISDLDTSSESTTIIHQIFGGFLRSRVTCSSCKVASDSYEAFLDIPLDIKVRELVAFQHLALCLVSRCNKKVAASKRFTIHRAPKVLTVCLKRFEDFTGGKIDKVVKYSNCLDLRPYMSQTDGEPLFYSLYAVLVHSGNSCHSGHYFCYTKVKSNFLPHTRKTCAEEDKL</sequence>
<dbReference type="InterPro" id="IPR018200">
    <property type="entry name" value="USP_CS"/>
</dbReference>
<dbReference type="InterPro" id="IPR001394">
    <property type="entry name" value="Peptidase_C19_UCH"/>
</dbReference>
<name>A0A663FI38_AQUCH</name>
<dbReference type="InterPro" id="IPR038765">
    <property type="entry name" value="Papain-like_cys_pep_sf"/>
</dbReference>
<dbReference type="PROSITE" id="PS00973">
    <property type="entry name" value="USP_2"/>
    <property type="match status" value="1"/>
</dbReference>
<dbReference type="FunFam" id="3.90.70.10:FF:000119">
    <property type="entry name" value="Ubiquitin specific peptidase 36"/>
    <property type="match status" value="1"/>
</dbReference>
<dbReference type="GO" id="GO:0042981">
    <property type="term" value="P:regulation of apoptotic process"/>
    <property type="evidence" value="ECO:0007669"/>
    <property type="project" value="TreeGrafter"/>
</dbReference>
<protein>
    <recommendedName>
        <fullName evidence="1">USP domain-containing protein</fullName>
    </recommendedName>
</protein>
<dbReference type="SUPFAM" id="SSF54001">
    <property type="entry name" value="Cysteine proteinases"/>
    <property type="match status" value="1"/>
</dbReference>
<dbReference type="GO" id="GO:0005829">
    <property type="term" value="C:cytosol"/>
    <property type="evidence" value="ECO:0007669"/>
    <property type="project" value="TreeGrafter"/>
</dbReference>
<dbReference type="Gene3D" id="3.90.70.10">
    <property type="entry name" value="Cysteine proteinases"/>
    <property type="match status" value="1"/>
</dbReference>
<dbReference type="PANTHER" id="PTHR24006">
    <property type="entry name" value="UBIQUITIN CARBOXYL-TERMINAL HYDROLASE"/>
    <property type="match status" value="1"/>
</dbReference>
<dbReference type="GO" id="GO:0016579">
    <property type="term" value="P:protein deubiquitination"/>
    <property type="evidence" value="ECO:0007669"/>
    <property type="project" value="InterPro"/>
</dbReference>
<dbReference type="InterPro" id="IPR028889">
    <property type="entry name" value="USP"/>
</dbReference>
<dbReference type="Pfam" id="PF00443">
    <property type="entry name" value="UCH"/>
    <property type="match status" value="1"/>
</dbReference>